<protein>
    <submittedName>
        <fullName evidence="2">Uncharacterized protein</fullName>
    </submittedName>
</protein>
<dbReference type="Proteomes" id="UP000048600">
    <property type="component" value="Unassembled WGS sequence"/>
</dbReference>
<dbReference type="AlphaFoldDB" id="A0A655JRW7"/>
<evidence type="ECO:0000313" key="2">
    <source>
        <dbReference type="EMBL" id="COX59550.1"/>
    </source>
</evidence>
<dbReference type="EMBL" id="CSBK01002427">
    <property type="protein sequence ID" value="COZ82062.1"/>
    <property type="molecule type" value="Genomic_DNA"/>
</dbReference>
<gene>
    <name evidence="1" type="ORF">ERS007661_04194</name>
    <name evidence="3" type="ORF">ERS007739_04164</name>
    <name evidence="2" type="ORF">ERS007741_04569</name>
</gene>
<evidence type="ECO:0000313" key="5">
    <source>
        <dbReference type="Proteomes" id="UP000039217"/>
    </source>
</evidence>
<organism evidence="2 6">
    <name type="scientific">Mycobacterium tuberculosis</name>
    <dbReference type="NCBI Taxonomy" id="1773"/>
    <lineage>
        <taxon>Bacteria</taxon>
        <taxon>Bacillati</taxon>
        <taxon>Actinomycetota</taxon>
        <taxon>Actinomycetes</taxon>
        <taxon>Mycobacteriales</taxon>
        <taxon>Mycobacteriaceae</taxon>
        <taxon>Mycobacterium</taxon>
        <taxon>Mycobacterium tuberculosis complex</taxon>
    </lineage>
</organism>
<dbReference type="Proteomes" id="UP000039021">
    <property type="component" value="Unassembled WGS sequence"/>
</dbReference>
<evidence type="ECO:0000313" key="1">
    <source>
        <dbReference type="EMBL" id="CNW68204.1"/>
    </source>
</evidence>
<reference evidence="4 5" key="1">
    <citation type="submission" date="2015-03" db="EMBL/GenBank/DDBJ databases">
        <authorList>
            <consortium name="Pathogen Informatics"/>
        </authorList>
    </citation>
    <scope>NUCLEOTIDE SEQUENCE [LARGE SCALE GENOMIC DNA]</scope>
    <source>
        <strain evidence="1 5">D00501624</strain>
        <strain evidence="4">N09902308</strain>
        <strain evidence="2 6">P00601463</strain>
    </source>
</reference>
<proteinExistence type="predicted"/>
<dbReference type="Proteomes" id="UP000039217">
    <property type="component" value="Unassembled WGS sequence"/>
</dbReference>
<name>A0A655JRW7_MYCTX</name>
<evidence type="ECO:0000313" key="4">
    <source>
        <dbReference type="Proteomes" id="UP000039021"/>
    </source>
</evidence>
<sequence length="96" mass="9973">MPRTPDSAILITLLGKPGAIRAKQSRSTSSVMRSRALTPITLAPAFSARSASCSVWTSTSAVIPNDSVRSNIDTNTDCSNAATMSNNMSAPCARAS</sequence>
<evidence type="ECO:0000313" key="3">
    <source>
        <dbReference type="EMBL" id="COZ82062.1"/>
    </source>
</evidence>
<dbReference type="EMBL" id="CQQC01002287">
    <property type="protein sequence ID" value="CNW68204.1"/>
    <property type="molecule type" value="Genomic_DNA"/>
</dbReference>
<reference evidence="3" key="2">
    <citation type="submission" date="2015-03" db="EMBL/GenBank/DDBJ databases">
        <authorList>
            <consortium name="Pathogen Informatics"/>
            <person name="Murphy D."/>
        </authorList>
    </citation>
    <scope>NUCLEOTIDE SEQUENCE</scope>
    <source>
        <strain evidence="3">N09902308</strain>
    </source>
</reference>
<evidence type="ECO:0000313" key="6">
    <source>
        <dbReference type="Proteomes" id="UP000048600"/>
    </source>
</evidence>
<accession>A0A655JRW7</accession>
<dbReference type="EMBL" id="CHKL01001032">
    <property type="protein sequence ID" value="COX59550.1"/>
    <property type="molecule type" value="Genomic_DNA"/>
</dbReference>